<sequence length="395" mass="44881">MFLTTSITKSKQQFLSGAQNPLQSIEDSIKKIKKYLSIHLAIGKETHSLHEWLGNKTDQEINCNQLHAGFQAAALGSYLGDQLFFLEHLNQLLGHLETYLKHSRTMKELANVSELKETYKESTAFANNALHEATNDLAIIWENCFVKTGFFKLNFANSSIIDSSFLSQHEVSELSKKKISELTTEIETLQMFTQKSRQNKALMMLGENQEKLPMNATLAKKAEALVAEASEIFACVLGEVVGEEGIKQASRGEKFLQKAMKKWPTKEEPRNWTQKEAQLGSEIKRISKLVMQWDAKSDDTHSSEAVASPRLLSPRMLSPRLLSPRRQCKSLPGNILFYAELLNSSEPPYTAQEMEAFRKLQYEIMNLKGKEWEPLKKEIGCQESQEEKQSSLLFK</sequence>
<reference evidence="1 2" key="1">
    <citation type="submission" date="2015-11" db="EMBL/GenBank/DDBJ databases">
        <title>Genomic analysis of 38 Legionella species identifies large and diverse effector repertoires.</title>
        <authorList>
            <person name="Burstein D."/>
            <person name="Amaro F."/>
            <person name="Zusman T."/>
            <person name="Lifshitz Z."/>
            <person name="Cohen O."/>
            <person name="Gilbert J.A."/>
            <person name="Pupko T."/>
            <person name="Shuman H.A."/>
            <person name="Segal G."/>
        </authorList>
    </citation>
    <scope>NUCLEOTIDE SEQUENCE [LARGE SCALE GENOMIC DNA]</scope>
    <source>
        <strain evidence="1 2">ATCC 49505</strain>
    </source>
</reference>
<evidence type="ECO:0000313" key="1">
    <source>
        <dbReference type="EMBL" id="KTD19542.1"/>
    </source>
</evidence>
<keyword evidence="2" id="KW-1185">Reference proteome</keyword>
<dbReference type="AlphaFoldDB" id="A0A0W0VI69"/>
<accession>A0A0W0VI69</accession>
<proteinExistence type="predicted"/>
<evidence type="ECO:0000313" key="2">
    <source>
        <dbReference type="Proteomes" id="UP000054997"/>
    </source>
</evidence>
<name>A0A0W0VI69_9GAMM</name>
<protein>
    <submittedName>
        <fullName evidence="1">Uncharacterized protein</fullName>
    </submittedName>
</protein>
<dbReference type="Proteomes" id="UP000054997">
    <property type="component" value="Unassembled WGS sequence"/>
</dbReference>
<dbReference type="STRING" id="45068.Llon_2122"/>
<dbReference type="EMBL" id="LNYK01000034">
    <property type="protein sequence ID" value="KTD19542.1"/>
    <property type="molecule type" value="Genomic_DNA"/>
</dbReference>
<organism evidence="1 2">
    <name type="scientific">Legionella londiniensis</name>
    <dbReference type="NCBI Taxonomy" id="45068"/>
    <lineage>
        <taxon>Bacteria</taxon>
        <taxon>Pseudomonadati</taxon>
        <taxon>Pseudomonadota</taxon>
        <taxon>Gammaproteobacteria</taxon>
        <taxon>Legionellales</taxon>
        <taxon>Legionellaceae</taxon>
        <taxon>Legionella</taxon>
    </lineage>
</organism>
<gene>
    <name evidence="1" type="ORF">Llon_2122</name>
</gene>
<dbReference type="OrthoDB" id="9907532at2"/>
<dbReference type="RefSeq" id="WP_058530100.1">
    <property type="nucleotide sequence ID" value="NZ_CAAAHZ010000002.1"/>
</dbReference>
<dbReference type="PATRIC" id="fig|45068.5.peg.2309"/>
<comment type="caution">
    <text evidence="1">The sequence shown here is derived from an EMBL/GenBank/DDBJ whole genome shotgun (WGS) entry which is preliminary data.</text>
</comment>